<reference evidence="1 2" key="1">
    <citation type="journal article" date="2021" name="Commun. Biol.">
        <title>The genome of Shorea leprosula (Dipterocarpaceae) highlights the ecological relevance of drought in aseasonal tropical rainforests.</title>
        <authorList>
            <person name="Ng K.K.S."/>
            <person name="Kobayashi M.J."/>
            <person name="Fawcett J.A."/>
            <person name="Hatakeyama M."/>
            <person name="Paape T."/>
            <person name="Ng C.H."/>
            <person name="Ang C.C."/>
            <person name="Tnah L.H."/>
            <person name="Lee C.T."/>
            <person name="Nishiyama T."/>
            <person name="Sese J."/>
            <person name="O'Brien M.J."/>
            <person name="Copetti D."/>
            <person name="Mohd Noor M.I."/>
            <person name="Ong R.C."/>
            <person name="Putra M."/>
            <person name="Sireger I.Z."/>
            <person name="Indrioko S."/>
            <person name="Kosugi Y."/>
            <person name="Izuno A."/>
            <person name="Isagi Y."/>
            <person name="Lee S.L."/>
            <person name="Shimizu K.K."/>
        </authorList>
    </citation>
    <scope>NUCLEOTIDE SEQUENCE [LARGE SCALE GENOMIC DNA]</scope>
    <source>
        <strain evidence="1">214</strain>
    </source>
</reference>
<evidence type="ECO:0000313" key="1">
    <source>
        <dbReference type="EMBL" id="GKV09303.1"/>
    </source>
</evidence>
<dbReference type="EMBL" id="BPVZ01000030">
    <property type="protein sequence ID" value="GKV09303.1"/>
    <property type="molecule type" value="Genomic_DNA"/>
</dbReference>
<proteinExistence type="predicted"/>
<dbReference type="PANTHER" id="PTHR12121:SF79">
    <property type="entry name" value="CARBON CATABOLITE REPRESSOR PROTEIN 4 HOMOLOG 1-LIKE ISOFORM X1"/>
    <property type="match status" value="1"/>
</dbReference>
<dbReference type="SUPFAM" id="SSF56219">
    <property type="entry name" value="DNase I-like"/>
    <property type="match status" value="1"/>
</dbReference>
<gene>
    <name evidence="1" type="ORF">SLEP1_g20825</name>
</gene>
<accession>A0AAV5JD83</accession>
<dbReference type="GO" id="GO:0000175">
    <property type="term" value="F:3'-5'-RNA exonuclease activity"/>
    <property type="evidence" value="ECO:0007669"/>
    <property type="project" value="TreeGrafter"/>
</dbReference>
<dbReference type="InterPro" id="IPR036691">
    <property type="entry name" value="Endo/exonu/phosph_ase_sf"/>
</dbReference>
<comment type="caution">
    <text evidence="1">The sequence shown here is derived from an EMBL/GenBank/DDBJ whole genome shotgun (WGS) entry which is preliminary data.</text>
</comment>
<evidence type="ECO:0000313" key="2">
    <source>
        <dbReference type="Proteomes" id="UP001054252"/>
    </source>
</evidence>
<keyword evidence="2" id="KW-1185">Reference proteome</keyword>
<name>A0AAV5JD83_9ROSI</name>
<organism evidence="1 2">
    <name type="scientific">Rubroshorea leprosula</name>
    <dbReference type="NCBI Taxonomy" id="152421"/>
    <lineage>
        <taxon>Eukaryota</taxon>
        <taxon>Viridiplantae</taxon>
        <taxon>Streptophyta</taxon>
        <taxon>Embryophyta</taxon>
        <taxon>Tracheophyta</taxon>
        <taxon>Spermatophyta</taxon>
        <taxon>Magnoliopsida</taxon>
        <taxon>eudicotyledons</taxon>
        <taxon>Gunneridae</taxon>
        <taxon>Pentapetalae</taxon>
        <taxon>rosids</taxon>
        <taxon>malvids</taxon>
        <taxon>Malvales</taxon>
        <taxon>Dipterocarpaceae</taxon>
        <taxon>Rubroshorea</taxon>
    </lineage>
</organism>
<dbReference type="AlphaFoldDB" id="A0AAV5JD83"/>
<protein>
    <recommendedName>
        <fullName evidence="3">Endonuclease/exonuclease/phosphatase domain-containing protein</fullName>
    </recommendedName>
</protein>
<dbReference type="Proteomes" id="UP001054252">
    <property type="component" value="Unassembled WGS sequence"/>
</dbReference>
<dbReference type="PANTHER" id="PTHR12121">
    <property type="entry name" value="CARBON CATABOLITE REPRESSOR PROTEIN 4"/>
    <property type="match status" value="1"/>
</dbReference>
<dbReference type="Gene3D" id="3.60.10.10">
    <property type="entry name" value="Endonuclease/exonuclease/phosphatase"/>
    <property type="match status" value="1"/>
</dbReference>
<evidence type="ECO:0008006" key="3">
    <source>
        <dbReference type="Google" id="ProtNLM"/>
    </source>
</evidence>
<dbReference type="InterPro" id="IPR050410">
    <property type="entry name" value="CCR4/nocturin_mRNA_transcr"/>
</dbReference>
<sequence>MKEKSYHCSAQCFSSDWERHKICHHNAAAESKTNLENQKELLRRSGSWPQSLEEIPEQEGEEWVQVASSETYEPSNDDINTLLMLECVAIDPENGNRLSQVQRRVITNPVIAFLVCSTRRMIDIGSNDDGSAFSVLSYNILADIHAKSYLRCPTWALEWEYYKLKLGKEINEYDADTICLQEVQENHYEDFFEPELTSRGYSALY</sequence>